<keyword evidence="4 7" id="KW-0067">ATP-binding</keyword>
<dbReference type="Gene3D" id="3.30.70.1620">
    <property type="match status" value="1"/>
</dbReference>
<comment type="similarity">
    <text evidence="7">Belongs to the SMC family.</text>
</comment>
<feature type="coiled-coil region" evidence="7">
    <location>
        <begin position="826"/>
        <end position="957"/>
    </location>
</feature>
<dbReference type="SUPFAM" id="SSF75553">
    <property type="entry name" value="Smc hinge domain"/>
    <property type="match status" value="1"/>
</dbReference>
<comment type="caution">
    <text evidence="10">The sequence shown here is derived from an EMBL/GenBank/DDBJ whole genome shotgun (WGS) entry which is preliminary data.</text>
</comment>
<protein>
    <recommendedName>
        <fullName evidence="7">Chromosome partition protein Smc</fullName>
    </recommendedName>
</protein>
<dbReference type="InterPro" id="IPR036277">
    <property type="entry name" value="SMC_hinge_sf"/>
</dbReference>
<dbReference type="Pfam" id="PF06470">
    <property type="entry name" value="SMC_hinge"/>
    <property type="match status" value="1"/>
</dbReference>
<accession>A0A9D2AQN1</accession>
<dbReference type="FunFam" id="3.40.50.300:FF:000901">
    <property type="entry name" value="Chromosome partition protein Smc"/>
    <property type="match status" value="1"/>
</dbReference>
<comment type="function">
    <text evidence="7">Required for chromosome condensation and partitioning.</text>
</comment>
<evidence type="ECO:0000259" key="9">
    <source>
        <dbReference type="SMART" id="SM00968"/>
    </source>
</evidence>
<dbReference type="Gene3D" id="3.40.50.300">
    <property type="entry name" value="P-loop containing nucleotide triphosphate hydrolases"/>
    <property type="match status" value="2"/>
</dbReference>
<feature type="compositionally biased region" description="Basic and acidic residues" evidence="8">
    <location>
        <begin position="786"/>
        <end position="807"/>
    </location>
</feature>
<dbReference type="SUPFAM" id="SSF52540">
    <property type="entry name" value="P-loop containing nucleoside triphosphate hydrolases"/>
    <property type="match status" value="1"/>
</dbReference>
<evidence type="ECO:0000256" key="5">
    <source>
        <dbReference type="ARBA" id="ARBA00023054"/>
    </source>
</evidence>
<dbReference type="InterPro" id="IPR024704">
    <property type="entry name" value="SMC"/>
</dbReference>
<evidence type="ECO:0000256" key="4">
    <source>
        <dbReference type="ARBA" id="ARBA00022840"/>
    </source>
</evidence>
<dbReference type="NCBIfam" id="TIGR02168">
    <property type="entry name" value="SMC_prok_B"/>
    <property type="match status" value="1"/>
</dbReference>
<reference evidence="10" key="2">
    <citation type="submission" date="2021-04" db="EMBL/GenBank/DDBJ databases">
        <authorList>
            <person name="Gilroy R."/>
        </authorList>
    </citation>
    <scope>NUCLEOTIDE SEQUENCE</scope>
    <source>
        <strain evidence="10">26628</strain>
    </source>
</reference>
<feature type="coiled-coil region" evidence="7">
    <location>
        <begin position="993"/>
        <end position="1041"/>
    </location>
</feature>
<dbReference type="InterPro" id="IPR003395">
    <property type="entry name" value="RecF/RecN/SMC_N"/>
</dbReference>
<feature type="domain" description="SMC hinge" evidence="9">
    <location>
        <begin position="526"/>
        <end position="644"/>
    </location>
</feature>
<dbReference type="GO" id="GO:0016887">
    <property type="term" value="F:ATP hydrolysis activity"/>
    <property type="evidence" value="ECO:0007669"/>
    <property type="project" value="InterPro"/>
</dbReference>
<organism evidence="10 11">
    <name type="scientific">Candidatus Borkfalkia faecigallinarum</name>
    <dbReference type="NCBI Taxonomy" id="2838509"/>
    <lineage>
        <taxon>Bacteria</taxon>
        <taxon>Bacillati</taxon>
        <taxon>Bacillota</taxon>
        <taxon>Clostridia</taxon>
        <taxon>Christensenellales</taxon>
        <taxon>Christensenellaceae</taxon>
        <taxon>Candidatus Borkfalkia</taxon>
    </lineage>
</organism>
<dbReference type="InterPro" id="IPR011890">
    <property type="entry name" value="SMC_prok"/>
</dbReference>
<keyword evidence="3 7" id="KW-0547">Nucleotide-binding</keyword>
<evidence type="ECO:0000256" key="3">
    <source>
        <dbReference type="ARBA" id="ARBA00022741"/>
    </source>
</evidence>
<evidence type="ECO:0000313" key="10">
    <source>
        <dbReference type="EMBL" id="HIX46343.1"/>
    </source>
</evidence>
<dbReference type="Proteomes" id="UP000824249">
    <property type="component" value="Unassembled WGS sequence"/>
</dbReference>
<dbReference type="CDD" id="cd03278">
    <property type="entry name" value="ABC_SMC_barmotin"/>
    <property type="match status" value="2"/>
</dbReference>
<proteinExistence type="inferred from homology"/>
<feature type="binding site" evidence="7">
    <location>
        <begin position="32"/>
        <end position="39"/>
    </location>
    <ligand>
        <name>ATP</name>
        <dbReference type="ChEBI" id="CHEBI:30616"/>
    </ligand>
</feature>
<dbReference type="GO" id="GO:0003677">
    <property type="term" value="F:DNA binding"/>
    <property type="evidence" value="ECO:0007669"/>
    <property type="project" value="UniProtKB-UniRule"/>
</dbReference>
<evidence type="ECO:0000256" key="6">
    <source>
        <dbReference type="ARBA" id="ARBA00023125"/>
    </source>
</evidence>
<dbReference type="InterPro" id="IPR027417">
    <property type="entry name" value="P-loop_NTPase"/>
</dbReference>
<feature type="coiled-coil region" evidence="7">
    <location>
        <begin position="679"/>
        <end position="755"/>
    </location>
</feature>
<comment type="subcellular location">
    <subcellularLocation>
        <location evidence="1 7">Cytoplasm</location>
    </subcellularLocation>
</comment>
<comment type="subunit">
    <text evidence="7">Homodimer.</text>
</comment>
<gene>
    <name evidence="7 10" type="primary">smc</name>
    <name evidence="10" type="ORF">H9737_01460</name>
</gene>
<dbReference type="GO" id="GO:0005524">
    <property type="term" value="F:ATP binding"/>
    <property type="evidence" value="ECO:0007669"/>
    <property type="project" value="UniProtKB-UniRule"/>
</dbReference>
<dbReference type="PANTHER" id="PTHR43977">
    <property type="entry name" value="STRUCTURAL MAINTENANCE OF CHROMOSOMES PROTEIN 3"/>
    <property type="match status" value="1"/>
</dbReference>
<dbReference type="GO" id="GO:0007059">
    <property type="term" value="P:chromosome segregation"/>
    <property type="evidence" value="ECO:0007669"/>
    <property type="project" value="UniProtKB-UniRule"/>
</dbReference>
<dbReference type="PIRSF" id="PIRSF005719">
    <property type="entry name" value="SMC"/>
    <property type="match status" value="1"/>
</dbReference>
<feature type="region of interest" description="Disordered" evidence="8">
    <location>
        <begin position="777"/>
        <end position="807"/>
    </location>
</feature>
<dbReference type="HAMAP" id="MF_01894">
    <property type="entry name" value="Smc_prok"/>
    <property type="match status" value="1"/>
</dbReference>
<evidence type="ECO:0000256" key="1">
    <source>
        <dbReference type="ARBA" id="ARBA00004496"/>
    </source>
</evidence>
<evidence type="ECO:0000313" key="11">
    <source>
        <dbReference type="Proteomes" id="UP000824249"/>
    </source>
</evidence>
<sequence length="1199" mass="134882">MNFKKVELNGFKSFADKTEIRFDNGVTCIVGPNGCGKSNVADAIRWVFGEQSAKTMRGSSMQDVIFGGTQARKSQSFCEVTLTFDNSGKMFADLDYAEVAMTRRLFRSGESEYLINKQPCRMKDIVDRLHAVGLGKEGYSIIGQGKIEQIMNAKPEDRRAIFEEATGIILFKARRQEIERRLNNSYNNLNIYLQRMGEVEHMLSPLERQSEKTRRYRELYAQLKQAEINLYIYKHDNAASARERIAGAVAAIQAQIDACRAESERLEAQYADDRRRLAESDELLQKLNEQILRITVELQKKEGDAQVIRERIAFCNRQREADEKTAESGAARLQEIAAESEKALRSAQAQEKKIEKCRREIETLSAEVAELGGKLSESEALTDASQRSVIDTIEDLSEIRQNIGTLSARKEAAEERLQELAAQAQKTAAELEADKKALAACADWLAEVEEYVAREPQERAAREGELASLSAAADEQSEQLFRCDARIASLRERERFYRNVKEDFEGYKFSVKKLLGEARRDASLSARIKGVIADIVHCDEKYEVAIETAFGGAMQNVVTATAEDARRLIEHLKRTKGGQVTFLPVDSLKPRYETDYTRRALREPGAVGLATELVRYDEYYSNVVYNLIGNTLIAETIAAATAIAKKYPHAFRIVTLDGDVISTSGSMTGGSRREGGSSFLANERRIEQARADIAAAEKEKARLAAEKAEAERRREEAAAALEALREGFQEAKSRRAALLEKKETLAARIAENERAHGEQEAAVGLLYARLRELESEVSTSSEGEEEIARRRSDAQGESDRRRGEYDRLKGELDQRNLRLNALQVYVAQYRAAAAADRDAVERLEKERRELCARVEEAKKNAENLAAAVIELEAQEEQAALTPAQRQELNDLRERKEAETRFKETLNEELEGVLRASRTHSERAEELAEERHKQEIERTKIDSELDNLQARISEEYNETYESCLAYKDESFDAKAGQTAVNRLRREIASLGAINHNAVEEYEALRAQYEEMCSQRDDVQRGIDDTSAALEELKAEMQKQFDEGFDRINENFQKLFRELFGGGRAELQMDYAESDDPLSAGVEIVACPPGKKLTKISLLSGGERALTAIAILFAILMLRPMPFCVLDEIEAALDEANVDKFARFLKKFAKETQFIVITHRKPTMEQADSLFGVTMEEKGVSKIVSVRLSEVESRLGGDTVA</sequence>
<comment type="domain">
    <text evidence="7">Contains large globular domains required for ATP hydrolysis at each terminus and a third globular domain forming a flexible hinge near the middle of the molecule. These domains are separated by coiled-coil structures.</text>
</comment>
<dbReference type="GO" id="GO:0005737">
    <property type="term" value="C:cytoplasm"/>
    <property type="evidence" value="ECO:0007669"/>
    <property type="project" value="UniProtKB-SubCell"/>
</dbReference>
<keyword evidence="5 7" id="KW-0175">Coiled coil</keyword>
<dbReference type="AlphaFoldDB" id="A0A9D2AQN1"/>
<dbReference type="GO" id="GO:0030261">
    <property type="term" value="P:chromosome condensation"/>
    <property type="evidence" value="ECO:0007669"/>
    <property type="project" value="InterPro"/>
</dbReference>
<dbReference type="InterPro" id="IPR010935">
    <property type="entry name" value="SMC_hinge"/>
</dbReference>
<evidence type="ECO:0000256" key="2">
    <source>
        <dbReference type="ARBA" id="ARBA00022490"/>
    </source>
</evidence>
<keyword evidence="2 7" id="KW-0963">Cytoplasm</keyword>
<feature type="coiled-coil region" evidence="7">
    <location>
        <begin position="175"/>
        <end position="304"/>
    </location>
</feature>
<dbReference type="GO" id="GO:0006260">
    <property type="term" value="P:DNA replication"/>
    <property type="evidence" value="ECO:0007669"/>
    <property type="project" value="UniProtKB-UniRule"/>
</dbReference>
<name>A0A9D2AQN1_9FIRM</name>
<feature type="coiled-coil region" evidence="7">
    <location>
        <begin position="330"/>
        <end position="441"/>
    </location>
</feature>
<dbReference type="SMART" id="SM00968">
    <property type="entry name" value="SMC_hinge"/>
    <property type="match status" value="1"/>
</dbReference>
<keyword evidence="6 7" id="KW-0238">DNA-binding</keyword>
<dbReference type="Pfam" id="PF02463">
    <property type="entry name" value="SMC_N"/>
    <property type="match status" value="1"/>
</dbReference>
<dbReference type="EMBL" id="DXFD01000022">
    <property type="protein sequence ID" value="HIX46343.1"/>
    <property type="molecule type" value="Genomic_DNA"/>
</dbReference>
<evidence type="ECO:0000256" key="7">
    <source>
        <dbReference type="HAMAP-Rule" id="MF_01894"/>
    </source>
</evidence>
<dbReference type="GO" id="GO:0007062">
    <property type="term" value="P:sister chromatid cohesion"/>
    <property type="evidence" value="ECO:0007669"/>
    <property type="project" value="InterPro"/>
</dbReference>
<evidence type="ECO:0000256" key="8">
    <source>
        <dbReference type="SAM" id="MobiDB-lite"/>
    </source>
</evidence>
<dbReference type="GO" id="GO:0005694">
    <property type="term" value="C:chromosome"/>
    <property type="evidence" value="ECO:0007669"/>
    <property type="project" value="InterPro"/>
</dbReference>
<dbReference type="Gene3D" id="1.20.1060.20">
    <property type="match status" value="1"/>
</dbReference>
<reference evidence="10" key="1">
    <citation type="journal article" date="2021" name="PeerJ">
        <title>Extensive microbial diversity within the chicken gut microbiome revealed by metagenomics and culture.</title>
        <authorList>
            <person name="Gilroy R."/>
            <person name="Ravi A."/>
            <person name="Getino M."/>
            <person name="Pursley I."/>
            <person name="Horton D.L."/>
            <person name="Alikhan N.F."/>
            <person name="Baker D."/>
            <person name="Gharbi K."/>
            <person name="Hall N."/>
            <person name="Watson M."/>
            <person name="Adriaenssens E.M."/>
            <person name="Foster-Nyarko E."/>
            <person name="Jarju S."/>
            <person name="Secka A."/>
            <person name="Antonio M."/>
            <person name="Oren A."/>
            <person name="Chaudhuri R.R."/>
            <person name="La Ragione R."/>
            <person name="Hildebrand F."/>
            <person name="Pallen M.J."/>
        </authorList>
    </citation>
    <scope>NUCLEOTIDE SEQUENCE</scope>
    <source>
        <strain evidence="10">26628</strain>
    </source>
</reference>